<proteinExistence type="predicted"/>
<dbReference type="Gene3D" id="3.80.10.10">
    <property type="entry name" value="Ribonuclease Inhibitor"/>
    <property type="match status" value="1"/>
</dbReference>
<name>A0A4Y7T2T2_COPMI</name>
<evidence type="ECO:0000313" key="3">
    <source>
        <dbReference type="Proteomes" id="UP000298030"/>
    </source>
</evidence>
<dbReference type="AlphaFoldDB" id="A0A4Y7T2T2"/>
<dbReference type="SUPFAM" id="SSF52047">
    <property type="entry name" value="RNI-like"/>
    <property type="match status" value="1"/>
</dbReference>
<dbReference type="STRING" id="71717.A0A4Y7T2T2"/>
<dbReference type="InterPro" id="IPR032675">
    <property type="entry name" value="LRR_dom_sf"/>
</dbReference>
<feature type="coiled-coil region" evidence="1">
    <location>
        <begin position="21"/>
        <end position="55"/>
    </location>
</feature>
<dbReference type="OrthoDB" id="3054765at2759"/>
<dbReference type="InterPro" id="IPR036047">
    <property type="entry name" value="F-box-like_dom_sf"/>
</dbReference>
<comment type="caution">
    <text evidence="2">The sequence shown here is derived from an EMBL/GenBank/DDBJ whole genome shotgun (WGS) entry which is preliminary data.</text>
</comment>
<organism evidence="2 3">
    <name type="scientific">Coprinellus micaceus</name>
    <name type="common">Glistening ink-cap mushroom</name>
    <name type="synonym">Coprinus micaceus</name>
    <dbReference type="NCBI Taxonomy" id="71717"/>
    <lineage>
        <taxon>Eukaryota</taxon>
        <taxon>Fungi</taxon>
        <taxon>Dikarya</taxon>
        <taxon>Basidiomycota</taxon>
        <taxon>Agaricomycotina</taxon>
        <taxon>Agaricomycetes</taxon>
        <taxon>Agaricomycetidae</taxon>
        <taxon>Agaricales</taxon>
        <taxon>Agaricineae</taxon>
        <taxon>Psathyrellaceae</taxon>
        <taxon>Coprinellus</taxon>
    </lineage>
</organism>
<sequence>MDPQRLDQLLSSNSSLHPSELSSLRQDIQSREDVIQELRLQLEALESECEARKALLSPLRRSVLPPELLGEIFCEVLEASEFGEAFQATRICLVCKAWREVALATPWLWVSVRVWMEQLVDFKKVKAWLSRSGSLPKRLDVNGEDSCTGGFDGCILSTTGLANMLAEGPVLEELSLSCTSPECCHNLFKRTMAIETKGPRAWDFLQFLNLDMCEDWGGEGADFFHLLPRSLRSFSFRFPDPDDLPDGVLLPRPISHPTVSILTTNTCFWPVNWTLKTMKALPSLTHVTLNFRGCYSEYDQGPFNGDEPYILQNVRTLKLQNLYWPQLDKTRILRFLSTPSLAELEISFETDGAAEATNATEMSSDVTQFARISNDLSDLRYLRLQGMTITAKGLKRILRALPTVTHLILGAVSIHGESLAFKHDLLPQLEVFEFLDFPGDEDEVINLDEMLKFIKARGPHSAGCTAGNIAPIRKATVSIAKRLPFFFNHRWFKEMEKGGVEFSFKRP</sequence>
<keyword evidence="1" id="KW-0175">Coiled coil</keyword>
<dbReference type="SUPFAM" id="SSF81383">
    <property type="entry name" value="F-box domain"/>
    <property type="match status" value="1"/>
</dbReference>
<dbReference type="EMBL" id="QPFP01000032">
    <property type="protein sequence ID" value="TEB28466.1"/>
    <property type="molecule type" value="Genomic_DNA"/>
</dbReference>
<accession>A0A4Y7T2T2</accession>
<protein>
    <submittedName>
        <fullName evidence="2">Uncharacterized protein</fullName>
    </submittedName>
</protein>
<gene>
    <name evidence="2" type="ORF">FA13DRAFT_1735607</name>
</gene>
<keyword evidence="3" id="KW-1185">Reference proteome</keyword>
<evidence type="ECO:0000313" key="2">
    <source>
        <dbReference type="EMBL" id="TEB28466.1"/>
    </source>
</evidence>
<evidence type="ECO:0000256" key="1">
    <source>
        <dbReference type="SAM" id="Coils"/>
    </source>
</evidence>
<reference evidence="2 3" key="1">
    <citation type="journal article" date="2019" name="Nat. Ecol. Evol.">
        <title>Megaphylogeny resolves global patterns of mushroom evolution.</title>
        <authorList>
            <person name="Varga T."/>
            <person name="Krizsan K."/>
            <person name="Foldi C."/>
            <person name="Dima B."/>
            <person name="Sanchez-Garcia M."/>
            <person name="Sanchez-Ramirez S."/>
            <person name="Szollosi G.J."/>
            <person name="Szarkandi J.G."/>
            <person name="Papp V."/>
            <person name="Albert L."/>
            <person name="Andreopoulos W."/>
            <person name="Angelini C."/>
            <person name="Antonin V."/>
            <person name="Barry K.W."/>
            <person name="Bougher N.L."/>
            <person name="Buchanan P."/>
            <person name="Buyck B."/>
            <person name="Bense V."/>
            <person name="Catcheside P."/>
            <person name="Chovatia M."/>
            <person name="Cooper J."/>
            <person name="Damon W."/>
            <person name="Desjardin D."/>
            <person name="Finy P."/>
            <person name="Geml J."/>
            <person name="Haridas S."/>
            <person name="Hughes K."/>
            <person name="Justo A."/>
            <person name="Karasinski D."/>
            <person name="Kautmanova I."/>
            <person name="Kiss B."/>
            <person name="Kocsube S."/>
            <person name="Kotiranta H."/>
            <person name="LaButti K.M."/>
            <person name="Lechner B.E."/>
            <person name="Liimatainen K."/>
            <person name="Lipzen A."/>
            <person name="Lukacs Z."/>
            <person name="Mihaltcheva S."/>
            <person name="Morgado L.N."/>
            <person name="Niskanen T."/>
            <person name="Noordeloos M.E."/>
            <person name="Ohm R.A."/>
            <person name="Ortiz-Santana B."/>
            <person name="Ovrebo C."/>
            <person name="Racz N."/>
            <person name="Riley R."/>
            <person name="Savchenko A."/>
            <person name="Shiryaev A."/>
            <person name="Soop K."/>
            <person name="Spirin V."/>
            <person name="Szebenyi C."/>
            <person name="Tomsovsky M."/>
            <person name="Tulloss R.E."/>
            <person name="Uehling J."/>
            <person name="Grigoriev I.V."/>
            <person name="Vagvolgyi C."/>
            <person name="Papp T."/>
            <person name="Martin F.M."/>
            <person name="Miettinen O."/>
            <person name="Hibbett D.S."/>
            <person name="Nagy L.G."/>
        </authorList>
    </citation>
    <scope>NUCLEOTIDE SEQUENCE [LARGE SCALE GENOMIC DNA]</scope>
    <source>
        <strain evidence="2 3">FP101781</strain>
    </source>
</reference>
<dbReference type="Proteomes" id="UP000298030">
    <property type="component" value="Unassembled WGS sequence"/>
</dbReference>